<feature type="transmembrane region" description="Helical" evidence="7">
    <location>
        <begin position="156"/>
        <end position="177"/>
    </location>
</feature>
<comment type="caution">
    <text evidence="10">The sequence shown here is derived from an EMBL/GenBank/DDBJ whole genome shotgun (WGS) entry which is preliminary data.</text>
</comment>
<evidence type="ECO:0000256" key="4">
    <source>
        <dbReference type="ARBA" id="ARBA00022692"/>
    </source>
</evidence>
<dbReference type="RefSeq" id="WP_378614736.1">
    <property type="nucleotide sequence ID" value="NZ_JBHSAX010000019.1"/>
</dbReference>
<dbReference type="EMBL" id="JBHSAX010000019">
    <property type="protein sequence ID" value="MFC3964970.1"/>
    <property type="molecule type" value="Genomic_DNA"/>
</dbReference>
<evidence type="ECO:0000259" key="9">
    <source>
        <dbReference type="Pfam" id="PF09335"/>
    </source>
</evidence>
<name>A0ABV8DYJ3_9NOCA</name>
<evidence type="ECO:0000256" key="6">
    <source>
        <dbReference type="ARBA" id="ARBA00023136"/>
    </source>
</evidence>
<dbReference type="InterPro" id="IPR032816">
    <property type="entry name" value="VTT_dom"/>
</dbReference>
<dbReference type="Pfam" id="PF09335">
    <property type="entry name" value="VTT_dom"/>
    <property type="match status" value="1"/>
</dbReference>
<feature type="transmembrane region" description="Helical" evidence="7">
    <location>
        <begin position="189"/>
        <end position="206"/>
    </location>
</feature>
<keyword evidence="11" id="KW-1185">Reference proteome</keyword>
<feature type="transmembrane region" description="Helical" evidence="7">
    <location>
        <begin position="42"/>
        <end position="62"/>
    </location>
</feature>
<feature type="domain" description="VTT" evidence="9">
    <location>
        <begin position="62"/>
        <end position="177"/>
    </location>
</feature>
<keyword evidence="5 7" id="KW-1133">Transmembrane helix</keyword>
<accession>A0ABV8DYJ3</accession>
<comment type="caution">
    <text evidence="7">Lacks conserved residue(s) required for the propagation of feature annotation.</text>
</comment>
<evidence type="ECO:0000313" key="10">
    <source>
        <dbReference type="EMBL" id="MFC3964970.1"/>
    </source>
</evidence>
<comment type="similarity">
    <text evidence="2 7">Belongs to the TVP38/TMEM64 family.</text>
</comment>
<proteinExistence type="inferred from homology"/>
<dbReference type="InterPro" id="IPR015414">
    <property type="entry name" value="TMEM64"/>
</dbReference>
<keyword evidence="3 7" id="KW-1003">Cell membrane</keyword>
<reference evidence="11" key="1">
    <citation type="journal article" date="2019" name="Int. J. Syst. Evol. Microbiol.">
        <title>The Global Catalogue of Microorganisms (GCM) 10K type strain sequencing project: providing services to taxonomists for standard genome sequencing and annotation.</title>
        <authorList>
            <consortium name="The Broad Institute Genomics Platform"/>
            <consortium name="The Broad Institute Genome Sequencing Center for Infectious Disease"/>
            <person name="Wu L."/>
            <person name="Ma J."/>
        </authorList>
    </citation>
    <scope>NUCLEOTIDE SEQUENCE [LARGE SCALE GENOMIC DNA]</scope>
    <source>
        <strain evidence="11">CGMCC 4.7330</strain>
    </source>
</reference>
<keyword evidence="4 7" id="KW-0812">Transmembrane</keyword>
<keyword evidence="6 7" id="KW-0472">Membrane</keyword>
<evidence type="ECO:0000256" key="1">
    <source>
        <dbReference type="ARBA" id="ARBA00004651"/>
    </source>
</evidence>
<evidence type="ECO:0000256" key="5">
    <source>
        <dbReference type="ARBA" id="ARBA00022989"/>
    </source>
</evidence>
<evidence type="ECO:0000256" key="2">
    <source>
        <dbReference type="ARBA" id="ARBA00008640"/>
    </source>
</evidence>
<protein>
    <recommendedName>
        <fullName evidence="7">TVP38/TMEM64 family membrane protein</fullName>
    </recommendedName>
</protein>
<evidence type="ECO:0000256" key="7">
    <source>
        <dbReference type="RuleBase" id="RU366058"/>
    </source>
</evidence>
<comment type="subcellular location">
    <subcellularLocation>
        <location evidence="1 7">Cell membrane</location>
        <topology evidence="1 7">Multi-pass membrane protein</topology>
    </subcellularLocation>
</comment>
<feature type="region of interest" description="Disordered" evidence="8">
    <location>
        <begin position="215"/>
        <end position="265"/>
    </location>
</feature>
<evidence type="ECO:0000256" key="3">
    <source>
        <dbReference type="ARBA" id="ARBA00022475"/>
    </source>
</evidence>
<feature type="transmembrane region" description="Helical" evidence="7">
    <location>
        <begin position="74"/>
        <end position="99"/>
    </location>
</feature>
<dbReference type="Proteomes" id="UP001595696">
    <property type="component" value="Unassembled WGS sequence"/>
</dbReference>
<dbReference type="PANTHER" id="PTHR12677:SF59">
    <property type="entry name" value="GOLGI APPARATUS MEMBRANE PROTEIN TVP38-RELATED"/>
    <property type="match status" value="1"/>
</dbReference>
<organism evidence="10 11">
    <name type="scientific">Nocardia jiangsuensis</name>
    <dbReference type="NCBI Taxonomy" id="1691563"/>
    <lineage>
        <taxon>Bacteria</taxon>
        <taxon>Bacillati</taxon>
        <taxon>Actinomycetota</taxon>
        <taxon>Actinomycetes</taxon>
        <taxon>Mycobacteriales</taxon>
        <taxon>Nocardiaceae</taxon>
        <taxon>Nocardia</taxon>
    </lineage>
</organism>
<dbReference type="PANTHER" id="PTHR12677">
    <property type="entry name" value="GOLGI APPARATUS MEMBRANE PROTEIN TVP38-RELATED"/>
    <property type="match status" value="1"/>
</dbReference>
<evidence type="ECO:0000256" key="8">
    <source>
        <dbReference type="SAM" id="MobiDB-lite"/>
    </source>
</evidence>
<evidence type="ECO:0000313" key="11">
    <source>
        <dbReference type="Proteomes" id="UP001595696"/>
    </source>
</evidence>
<sequence length="265" mass="27160">MIQLIRSPRALALLAAVLVVCAAAVLAPLPGPARVQEWADSVGPVFPLVFFAIYALVTIAPVPRTVLTVSCGVLFGVGLGLTVALAATTVSAALALLLVRRLDGRRVAARLTHPAVRAVDERLRRRGWLAVWSLRMISFAPFSVVNYCCALSSIRFGPYLIATVLGSLPGTAATVILADALVSGTSPEMIAVSVACLLMGVAGLVLDSRWQPVDESGRDGAESAAGAESRKPGAGTAAGDPVSAGSHPSSAAPLPEPRGIAGKGR</sequence>
<gene>
    <name evidence="10" type="ORF">ACFO0B_23535</name>
</gene>